<dbReference type="Pfam" id="PF00300">
    <property type="entry name" value="His_Phos_1"/>
    <property type="match status" value="1"/>
</dbReference>
<dbReference type="InterPro" id="IPR029033">
    <property type="entry name" value="His_PPase_superfam"/>
</dbReference>
<dbReference type="CDD" id="cd07067">
    <property type="entry name" value="HP_PGM_like"/>
    <property type="match status" value="1"/>
</dbReference>
<evidence type="ECO:0008006" key="4">
    <source>
        <dbReference type="Google" id="ProtNLM"/>
    </source>
</evidence>
<dbReference type="SMART" id="SM00855">
    <property type="entry name" value="PGAM"/>
    <property type="match status" value="1"/>
</dbReference>
<dbReference type="InterPro" id="IPR050275">
    <property type="entry name" value="PGM_Phosphatase"/>
</dbReference>
<evidence type="ECO:0000256" key="1">
    <source>
        <dbReference type="SAM" id="MobiDB-lite"/>
    </source>
</evidence>
<comment type="caution">
    <text evidence="2">The sequence shown here is derived from an EMBL/GenBank/DDBJ whole genome shotgun (WGS) entry which is preliminary data.</text>
</comment>
<accession>A0ABQ6IBH7</accession>
<keyword evidence="3" id="KW-1185">Reference proteome</keyword>
<dbReference type="EMBL" id="BSUN01000001">
    <property type="protein sequence ID" value="GMA34098.1"/>
    <property type="molecule type" value="Genomic_DNA"/>
</dbReference>
<proteinExistence type="predicted"/>
<gene>
    <name evidence="2" type="ORF">GCM10025876_03020</name>
</gene>
<dbReference type="PANTHER" id="PTHR48100:SF62">
    <property type="entry name" value="GLUCOSYL-3-PHOSPHOGLYCERATE PHOSPHATASE"/>
    <property type="match status" value="1"/>
</dbReference>
<protein>
    <recommendedName>
        <fullName evidence="4">Histidine phosphatase family protein</fullName>
    </recommendedName>
</protein>
<name>A0ABQ6IBH7_9MICO</name>
<organism evidence="2 3">
    <name type="scientific">Demequina litorisediminis</name>
    <dbReference type="NCBI Taxonomy" id="1849022"/>
    <lineage>
        <taxon>Bacteria</taxon>
        <taxon>Bacillati</taxon>
        <taxon>Actinomycetota</taxon>
        <taxon>Actinomycetes</taxon>
        <taxon>Micrococcales</taxon>
        <taxon>Demequinaceae</taxon>
        <taxon>Demequina</taxon>
    </lineage>
</organism>
<dbReference type="InterPro" id="IPR013078">
    <property type="entry name" value="His_Pase_superF_clade-1"/>
</dbReference>
<evidence type="ECO:0000313" key="3">
    <source>
        <dbReference type="Proteomes" id="UP001157125"/>
    </source>
</evidence>
<dbReference type="PANTHER" id="PTHR48100">
    <property type="entry name" value="BROAD-SPECIFICITY PHOSPHATASE YOR283W-RELATED"/>
    <property type="match status" value="1"/>
</dbReference>
<evidence type="ECO:0000313" key="2">
    <source>
        <dbReference type="EMBL" id="GMA34098.1"/>
    </source>
</evidence>
<dbReference type="RefSeq" id="WP_284327225.1">
    <property type="nucleotide sequence ID" value="NZ_BSUN01000001.1"/>
</dbReference>
<dbReference type="Proteomes" id="UP001157125">
    <property type="component" value="Unassembled WGS sequence"/>
</dbReference>
<reference evidence="3" key="1">
    <citation type="journal article" date="2019" name="Int. J. Syst. Evol. Microbiol.">
        <title>The Global Catalogue of Microorganisms (GCM) 10K type strain sequencing project: providing services to taxonomists for standard genome sequencing and annotation.</title>
        <authorList>
            <consortium name="The Broad Institute Genomics Platform"/>
            <consortium name="The Broad Institute Genome Sequencing Center for Infectious Disease"/>
            <person name="Wu L."/>
            <person name="Ma J."/>
        </authorList>
    </citation>
    <scope>NUCLEOTIDE SEQUENCE [LARGE SCALE GENOMIC DNA]</scope>
    <source>
        <strain evidence="3">NBRC 112299</strain>
    </source>
</reference>
<dbReference type="SUPFAM" id="SSF53254">
    <property type="entry name" value="Phosphoglycerate mutase-like"/>
    <property type="match status" value="1"/>
</dbReference>
<dbReference type="Gene3D" id="3.40.50.1240">
    <property type="entry name" value="Phosphoglycerate mutase-like"/>
    <property type="match status" value="1"/>
</dbReference>
<sequence length="261" mass="27708">MTAPSASSADAHETGSDVAPEPARGASLYDLGQEGFVSPLTLVLVRHGVTDMTVTHALSGSGNVGPSLNAAGRIQAAKAADAVYRIGRKDWDRVPHVSRVFASPMTRTQETGGAIGRRVGAHVETDDRVREVHFGEWEGLTGAEITAREPENMRQWGLGDFRAPGGESLHDVGLRMDGFIVDAARQHAAACADGKDEARAWAVASHAVAIKTAVAVSLGMPVDGWSRMWPQPASLTLLQLRVRDDGSIAERHLLAFGVPTH</sequence>
<feature type="region of interest" description="Disordered" evidence="1">
    <location>
        <begin position="1"/>
        <end position="24"/>
    </location>
</feature>